<feature type="compositionally biased region" description="Polar residues" evidence="1">
    <location>
        <begin position="157"/>
        <end position="169"/>
    </location>
</feature>
<feature type="compositionally biased region" description="Low complexity" evidence="1">
    <location>
        <begin position="285"/>
        <end position="296"/>
    </location>
</feature>
<dbReference type="AlphaFoldDB" id="A0AAR2K286"/>
<keyword evidence="3" id="KW-1185">Reference proteome</keyword>
<dbReference type="Ensembl" id="ENSPNAT00000079838.1">
    <property type="protein sequence ID" value="ENSPNAP00000056226.1"/>
    <property type="gene ID" value="ENSPNAG00000036956.1"/>
</dbReference>
<name>A0AAR2K286_PYGNA</name>
<evidence type="ECO:0008006" key="4">
    <source>
        <dbReference type="Google" id="ProtNLM"/>
    </source>
</evidence>
<sequence length="409" mass="43799">CTDNIFSYSAACMSDDSMEHLSAEERACLMFLEETIESLEAEDDSGISNDEYDRLNRSPLTKVAHPSPVSQTKQEGLADLPPAFIPEPPVMADSSNNSKTKDGPAQLQTQAMTQSQPQPQDQHKKQTQPQPLPPPESITIAPPPGFDGQAEDDKPQSAVTPPSRGSLSPSELDKLRKKASVKKAPGVAPDVSAQPPYQRISDQASFPVSCTDGRPITAVEHSEPKSPPAVAPKPKKLPSNITLKSHKDSGPGHSLVTPGERIMANPQKVHIEALKKLGLLKAGEIDSSPSLSSSPPHRITPPHPFNTSTSAVLPIGDTAQVQSTTAEQHSAGDMQIKANLSSLIKSASLERPGVGLKSKTNVELSPGQLRKNSQKTPRSHGMISVVFTPNSKNGEERKQALRKLGLIRD</sequence>
<evidence type="ECO:0000313" key="3">
    <source>
        <dbReference type="Proteomes" id="UP001501920"/>
    </source>
</evidence>
<reference evidence="2" key="3">
    <citation type="submission" date="2025-09" db="UniProtKB">
        <authorList>
            <consortium name="Ensembl"/>
        </authorList>
    </citation>
    <scope>IDENTIFICATION</scope>
</reference>
<protein>
    <recommendedName>
        <fullName evidence="4">Specifically androgen-regulated gene protein</fullName>
    </recommendedName>
</protein>
<reference evidence="2 3" key="1">
    <citation type="submission" date="2020-10" db="EMBL/GenBank/DDBJ databases">
        <title>Pygocentrus nattereri (red-bellied piranha) genome, fPygNat1, primary haplotype.</title>
        <authorList>
            <person name="Myers G."/>
            <person name="Meyer A."/>
            <person name="Karagic N."/>
            <person name="Pippel M."/>
            <person name="Winkler S."/>
            <person name="Tracey A."/>
            <person name="Wood J."/>
            <person name="Formenti G."/>
            <person name="Howe K."/>
            <person name="Fedrigo O."/>
            <person name="Jarvis E.D."/>
        </authorList>
    </citation>
    <scope>NUCLEOTIDE SEQUENCE [LARGE SCALE GENOMIC DNA]</scope>
</reference>
<evidence type="ECO:0000313" key="2">
    <source>
        <dbReference type="Ensembl" id="ENSPNAP00000056226.1"/>
    </source>
</evidence>
<dbReference type="Proteomes" id="UP001501920">
    <property type="component" value="Chromosome 9"/>
</dbReference>
<feature type="compositionally biased region" description="Pro residues" evidence="1">
    <location>
        <begin position="130"/>
        <end position="145"/>
    </location>
</feature>
<reference evidence="2" key="2">
    <citation type="submission" date="2025-08" db="UniProtKB">
        <authorList>
            <consortium name="Ensembl"/>
        </authorList>
    </citation>
    <scope>IDENTIFICATION</scope>
</reference>
<dbReference type="Pfam" id="PF15385">
    <property type="entry name" value="SARG"/>
    <property type="match status" value="1"/>
</dbReference>
<dbReference type="PANTHER" id="PTHR21555">
    <property type="entry name" value="SPECIFICALLY ANDROGEN-REGULATED GENE PROTEIN"/>
    <property type="match status" value="1"/>
</dbReference>
<feature type="region of interest" description="Disordered" evidence="1">
    <location>
        <begin position="40"/>
        <end position="259"/>
    </location>
</feature>
<feature type="compositionally biased region" description="Polar residues" evidence="1">
    <location>
        <begin position="106"/>
        <end position="120"/>
    </location>
</feature>
<proteinExistence type="predicted"/>
<feature type="region of interest" description="Disordered" evidence="1">
    <location>
        <begin position="285"/>
        <end position="311"/>
    </location>
</feature>
<evidence type="ECO:0000256" key="1">
    <source>
        <dbReference type="SAM" id="MobiDB-lite"/>
    </source>
</evidence>
<feature type="region of interest" description="Disordered" evidence="1">
    <location>
        <begin position="357"/>
        <end position="397"/>
    </location>
</feature>
<organism evidence="2 3">
    <name type="scientific">Pygocentrus nattereri</name>
    <name type="common">Red-bellied piranha</name>
    <dbReference type="NCBI Taxonomy" id="42514"/>
    <lineage>
        <taxon>Eukaryota</taxon>
        <taxon>Metazoa</taxon>
        <taxon>Chordata</taxon>
        <taxon>Craniata</taxon>
        <taxon>Vertebrata</taxon>
        <taxon>Euteleostomi</taxon>
        <taxon>Actinopterygii</taxon>
        <taxon>Neopterygii</taxon>
        <taxon>Teleostei</taxon>
        <taxon>Ostariophysi</taxon>
        <taxon>Characiformes</taxon>
        <taxon>Characoidei</taxon>
        <taxon>Pygocentrus</taxon>
    </lineage>
</organism>
<dbReference type="PANTHER" id="PTHR21555:SF0">
    <property type="entry name" value="SPECIFICALLY ANDROGEN-REGULATED GENE PROTEIN"/>
    <property type="match status" value="1"/>
</dbReference>
<accession>A0AAR2K286</accession>
<dbReference type="GeneTree" id="ENSGT01000000215408"/>
<dbReference type="InterPro" id="IPR026152">
    <property type="entry name" value="SARG"/>
</dbReference>